<keyword evidence="12 15" id="KW-0472">Membrane</keyword>
<dbReference type="PROSITE" id="PS50999">
    <property type="entry name" value="COX2_TM"/>
    <property type="match status" value="1"/>
</dbReference>
<evidence type="ECO:0000313" key="19">
    <source>
        <dbReference type="Proteomes" id="UP000055684"/>
    </source>
</evidence>
<protein>
    <recommendedName>
        <fullName evidence="3">cytochrome-c oxidase</fullName>
        <ecNumber evidence="3">7.1.1.9</ecNumber>
    </recommendedName>
    <alternativeName>
        <fullName evidence="13">Cytochrome c oxidase polypeptide II</fullName>
    </alternativeName>
</protein>
<dbReference type="EMBL" id="CP013211">
    <property type="protein sequence ID" value="ALP70019.1"/>
    <property type="molecule type" value="Genomic_DNA"/>
</dbReference>
<comment type="similarity">
    <text evidence="2">Belongs to the cytochrome c oxidase subunit 2 family.</text>
</comment>
<dbReference type="EC" id="7.1.1.9" evidence="3"/>
<dbReference type="Proteomes" id="UP000055684">
    <property type="component" value="Chromosome"/>
</dbReference>
<evidence type="ECO:0000256" key="5">
    <source>
        <dbReference type="ARBA" id="ARBA00022660"/>
    </source>
</evidence>
<keyword evidence="5" id="KW-0679">Respiratory chain</keyword>
<evidence type="ECO:0000256" key="2">
    <source>
        <dbReference type="ARBA" id="ARBA00007866"/>
    </source>
</evidence>
<evidence type="ECO:0000256" key="1">
    <source>
        <dbReference type="ARBA" id="ARBA00004141"/>
    </source>
</evidence>
<feature type="domain" description="Cytochrome oxidase subunit II copper A binding" evidence="16">
    <location>
        <begin position="94"/>
        <end position="235"/>
    </location>
</feature>
<dbReference type="InterPro" id="IPR001505">
    <property type="entry name" value="Copper_CuA"/>
</dbReference>
<proteinExistence type="inferred from homology"/>
<gene>
    <name evidence="18" type="ORF">ASU29_105</name>
</gene>
<accession>A0A0S2UP71</accession>
<keyword evidence="11" id="KW-0186">Copper</keyword>
<dbReference type="PROSITE" id="PS00078">
    <property type="entry name" value="COX2"/>
    <property type="match status" value="1"/>
</dbReference>
<keyword evidence="18" id="KW-0560">Oxidoreductase</keyword>
<sequence>MFYIKNFNINYPISDFFIEIYKFNILFLIFLFLFFIFIFSFILIFFLNYFFIKNNKYFFLKNFFLEFFFIFIPFYFIVLLFFYSLFLLINLNFNSFLNIKIISYQWKWYFLYLYKYKKNLNFFSIISDCIFKIFDINKKKYNYDKQNVDFKLILPFNKLIRFIIFSNDVIHALYIPSLGIKKDSTPSFLKDFYLKSNRLGIYRGFCTELCGKNHSYMPIIIKFLNIYCFNKWSVCFGFKKFLNLSY</sequence>
<dbReference type="PROSITE" id="PS50857">
    <property type="entry name" value="COX2_CUA"/>
    <property type="match status" value="1"/>
</dbReference>
<dbReference type="Gene3D" id="2.60.40.420">
    <property type="entry name" value="Cupredoxins - blue copper proteins"/>
    <property type="match status" value="1"/>
</dbReference>
<comment type="subcellular location">
    <subcellularLocation>
        <location evidence="1">Membrane</location>
        <topology evidence="1">Multi-pass membrane protein</topology>
    </subcellularLocation>
</comment>
<evidence type="ECO:0000256" key="11">
    <source>
        <dbReference type="ARBA" id="ARBA00023008"/>
    </source>
</evidence>
<evidence type="ECO:0000259" key="17">
    <source>
        <dbReference type="PROSITE" id="PS50999"/>
    </source>
</evidence>
<keyword evidence="7" id="KW-0479">Metal-binding</keyword>
<dbReference type="GO" id="GO:0005507">
    <property type="term" value="F:copper ion binding"/>
    <property type="evidence" value="ECO:0007669"/>
    <property type="project" value="InterPro"/>
</dbReference>
<evidence type="ECO:0000256" key="9">
    <source>
        <dbReference type="ARBA" id="ARBA00022982"/>
    </source>
</evidence>
<keyword evidence="10 15" id="KW-1133">Transmembrane helix</keyword>
<keyword evidence="6 15" id="KW-0812">Transmembrane</keyword>
<dbReference type="InterPro" id="IPR008972">
    <property type="entry name" value="Cupredoxin"/>
</dbReference>
<feature type="transmembrane region" description="Helical" evidence="15">
    <location>
        <begin position="25"/>
        <end position="51"/>
    </location>
</feature>
<evidence type="ECO:0000259" key="16">
    <source>
        <dbReference type="PROSITE" id="PS50857"/>
    </source>
</evidence>
<dbReference type="PANTHER" id="PTHR22888:SF9">
    <property type="entry name" value="CYTOCHROME C OXIDASE SUBUNIT 2"/>
    <property type="match status" value="1"/>
</dbReference>
<dbReference type="GO" id="GO:0004129">
    <property type="term" value="F:cytochrome-c oxidase activity"/>
    <property type="evidence" value="ECO:0007669"/>
    <property type="project" value="UniProtKB-EC"/>
</dbReference>
<reference evidence="19" key="1">
    <citation type="submission" date="2015-11" db="EMBL/GenBank/DDBJ databases">
        <title>Complete genome sequences of the obligate symbionts Candidatus Sulcia muelleri and Candidatus Nasuia deltocephalinicola from the pestiferous leafhopper, Macrosteles quadripunctulatus (Hemiptera: Cicadellidae).</title>
        <authorList>
            <person name="Bennett G.M."/>
            <person name="Abba S."/>
            <person name="Kube M."/>
            <person name="Marzachi C."/>
        </authorList>
    </citation>
    <scope>NUCLEOTIDE SEQUENCE [LARGE SCALE GENOMIC DNA]</scope>
    <source>
        <strain evidence="19">PUNC</strain>
    </source>
</reference>
<feature type="transmembrane region" description="Helical" evidence="15">
    <location>
        <begin position="63"/>
        <end position="89"/>
    </location>
</feature>
<reference evidence="18 19" key="2">
    <citation type="journal article" date="2016" name="Genome Announc.">
        <title>Complete Genome Sequences of the Obligate Symbionts 'Candidatus Sulcia muelleri' and 'Ca. Nasuia deltocephalinicola' from the Pestiferous Leafhopper Macrosteles quadripunctulatus (Hemiptera: Cicadellidae).</title>
        <authorList>
            <person name="Bennett G.M."/>
            <person name="Abba S."/>
            <person name="Kube M."/>
            <person name="Marzachi C."/>
        </authorList>
    </citation>
    <scope>NUCLEOTIDE SEQUENCE [LARGE SCALE GENOMIC DNA]</scope>
    <source>
        <strain evidence="18 19">PUNC</strain>
    </source>
</reference>
<dbReference type="InterPro" id="IPR036257">
    <property type="entry name" value="Cyt_c_oxidase_su2_TM_sf"/>
</dbReference>
<keyword evidence="9" id="KW-0249">Electron transport</keyword>
<evidence type="ECO:0000256" key="7">
    <source>
        <dbReference type="ARBA" id="ARBA00022723"/>
    </source>
</evidence>
<dbReference type="OrthoDB" id="9781261at2"/>
<keyword evidence="4" id="KW-0813">Transport</keyword>
<dbReference type="GO" id="GO:0042773">
    <property type="term" value="P:ATP synthesis coupled electron transport"/>
    <property type="evidence" value="ECO:0007669"/>
    <property type="project" value="TreeGrafter"/>
</dbReference>
<dbReference type="InterPro" id="IPR002429">
    <property type="entry name" value="CcO_II-like_C"/>
</dbReference>
<organism evidence="18 19">
    <name type="scientific">Candidatus Nasuia deltocephalincola</name>
    <dbReference type="NCBI Taxonomy" id="1160784"/>
    <lineage>
        <taxon>Bacteria</taxon>
        <taxon>Pseudomonadati</taxon>
        <taxon>Pseudomonadota</taxon>
        <taxon>Betaproteobacteria</taxon>
        <taxon>Candidatus Nasuia</taxon>
    </lineage>
</organism>
<evidence type="ECO:0000256" key="8">
    <source>
        <dbReference type="ARBA" id="ARBA00022967"/>
    </source>
</evidence>
<evidence type="ECO:0000256" key="12">
    <source>
        <dbReference type="ARBA" id="ARBA00023136"/>
    </source>
</evidence>
<feature type="domain" description="Cytochrome oxidase subunit II transmembrane region profile" evidence="17">
    <location>
        <begin position="1"/>
        <end position="95"/>
    </location>
</feature>
<dbReference type="PANTHER" id="PTHR22888">
    <property type="entry name" value="CYTOCHROME C OXIDASE, SUBUNIT II"/>
    <property type="match status" value="1"/>
</dbReference>
<evidence type="ECO:0000256" key="3">
    <source>
        <dbReference type="ARBA" id="ARBA00012949"/>
    </source>
</evidence>
<evidence type="ECO:0000256" key="14">
    <source>
        <dbReference type="ARBA" id="ARBA00047816"/>
    </source>
</evidence>
<dbReference type="Pfam" id="PF00116">
    <property type="entry name" value="COX2"/>
    <property type="match status" value="1"/>
</dbReference>
<dbReference type="SUPFAM" id="SSF49503">
    <property type="entry name" value="Cupredoxins"/>
    <property type="match status" value="1"/>
</dbReference>
<dbReference type="InterPro" id="IPR011759">
    <property type="entry name" value="Cyt_c_oxidase_su2_TM_dom"/>
</dbReference>
<dbReference type="GO" id="GO:0016020">
    <property type="term" value="C:membrane"/>
    <property type="evidence" value="ECO:0007669"/>
    <property type="project" value="UniProtKB-SubCell"/>
</dbReference>
<dbReference type="AlphaFoldDB" id="A0A0S2UP71"/>
<evidence type="ECO:0000256" key="15">
    <source>
        <dbReference type="SAM" id="Phobius"/>
    </source>
</evidence>
<dbReference type="PRINTS" id="PR01166">
    <property type="entry name" value="CYCOXIDASEII"/>
</dbReference>
<evidence type="ECO:0000313" key="18">
    <source>
        <dbReference type="EMBL" id="ALP70019.1"/>
    </source>
</evidence>
<comment type="catalytic activity">
    <reaction evidence="14">
        <text>4 Fe(II)-[cytochrome c] + O2 + 8 H(+)(in) = 4 Fe(III)-[cytochrome c] + 2 H2O + 4 H(+)(out)</text>
        <dbReference type="Rhea" id="RHEA:11436"/>
        <dbReference type="Rhea" id="RHEA-COMP:10350"/>
        <dbReference type="Rhea" id="RHEA-COMP:14399"/>
        <dbReference type="ChEBI" id="CHEBI:15377"/>
        <dbReference type="ChEBI" id="CHEBI:15378"/>
        <dbReference type="ChEBI" id="CHEBI:15379"/>
        <dbReference type="ChEBI" id="CHEBI:29033"/>
        <dbReference type="ChEBI" id="CHEBI:29034"/>
        <dbReference type="EC" id="7.1.1.9"/>
    </reaction>
</comment>
<dbReference type="GO" id="GO:0016491">
    <property type="term" value="F:oxidoreductase activity"/>
    <property type="evidence" value="ECO:0007669"/>
    <property type="project" value="UniProtKB-KW"/>
</dbReference>
<dbReference type="Gene3D" id="1.10.287.90">
    <property type="match status" value="1"/>
</dbReference>
<dbReference type="InterPro" id="IPR045187">
    <property type="entry name" value="CcO_II"/>
</dbReference>
<evidence type="ECO:0000256" key="4">
    <source>
        <dbReference type="ARBA" id="ARBA00022448"/>
    </source>
</evidence>
<keyword evidence="8" id="KW-1278">Translocase</keyword>
<evidence type="ECO:0000256" key="10">
    <source>
        <dbReference type="ARBA" id="ARBA00022989"/>
    </source>
</evidence>
<dbReference type="PATRIC" id="fig|1160784.3.peg.71"/>
<evidence type="ECO:0000256" key="6">
    <source>
        <dbReference type="ARBA" id="ARBA00022692"/>
    </source>
</evidence>
<name>A0A0S2UP71_9PROT</name>
<evidence type="ECO:0000256" key="13">
    <source>
        <dbReference type="ARBA" id="ARBA00031389"/>
    </source>
</evidence>